<sequence length="383" mass="41218">MYRGKKTAAIIAAAGKGTRLGGPVPKQYLDINGEPMLAKTLRRFSDADEIDHIIVVTNEEYVGCCGSIASRYGIEKMTAVTAGGAQRQDSVWNALKTLEDKCPDTGYVLVHDGARPFVSHRVIRNVLEAAADSGAATACVPVKDSLRRLDDDGISSSGVDRSMYFSVQTPQGFRLETLKKAYQKAFAEGFYGTDDAVLAERAGYPVTLVEGEYGNIKITTREDMPMENRTGTGFDVHAFAPGRKLILGGVEIPYDRGLDGHSDADVLVHALMDALLGAAAMGDIGRHFPDTDQQYKGISSMVLLRQVGEKLAEAGYSIVNADVTVMAQAPKISPYVDEMRSNIAGTLNVDKSRINIKGTTTERLGFVGRKEGIAAEAVCSISR</sequence>
<dbReference type="SUPFAM" id="SSF53448">
    <property type="entry name" value="Nucleotide-diphospho-sugar transferases"/>
    <property type="match status" value="1"/>
</dbReference>
<evidence type="ECO:0000256" key="9">
    <source>
        <dbReference type="ARBA" id="ARBA00022695"/>
    </source>
</evidence>
<feature type="binding site" evidence="14">
    <location>
        <begin position="283"/>
        <end position="285"/>
    </location>
    <ligand>
        <name>4-CDP-2-C-methyl-D-erythritol 2-phosphate</name>
        <dbReference type="ChEBI" id="CHEBI:57919"/>
    </ligand>
</feature>
<dbReference type="GO" id="GO:0016114">
    <property type="term" value="P:terpenoid biosynthetic process"/>
    <property type="evidence" value="ECO:0007669"/>
    <property type="project" value="InterPro"/>
</dbReference>
<keyword evidence="8 14" id="KW-0808">Transferase</keyword>
<keyword evidence="9 14" id="KW-0548">Nucleotidyltransferase</keyword>
<comment type="similarity">
    <text evidence="6">Belongs to the IspF family.</text>
</comment>
<dbReference type="PANTHER" id="PTHR43181:SF1">
    <property type="entry name" value="2-C-METHYL-D-ERYTHRITOL 2,4-CYCLODIPHOSPHATE SYNTHASE, CHLOROPLASTIC"/>
    <property type="match status" value="1"/>
</dbReference>
<feature type="site" description="Transition state stabilizer" evidence="14">
    <location>
        <position position="261"/>
    </location>
</feature>
<evidence type="ECO:0000313" key="17">
    <source>
        <dbReference type="Proteomes" id="UP000824130"/>
    </source>
</evidence>
<dbReference type="GO" id="GO:0019288">
    <property type="term" value="P:isopentenyl diphosphate biosynthetic process, methylerythritol 4-phosphate pathway"/>
    <property type="evidence" value="ECO:0007669"/>
    <property type="project" value="UniProtKB-UniRule"/>
</dbReference>
<feature type="binding site" evidence="14">
    <location>
        <position position="366"/>
    </location>
    <ligand>
        <name>4-CDP-2-C-methyl-D-erythritol 2-phosphate</name>
        <dbReference type="ChEBI" id="CHEBI:57919"/>
    </ligand>
</feature>
<keyword evidence="10 14" id="KW-0479">Metal-binding</keyword>
<comment type="catalytic activity">
    <reaction evidence="1 14">
        <text>4-CDP-2-C-methyl-D-erythritol 2-phosphate = 2-C-methyl-D-erythritol 2,4-cyclic diphosphate + CMP</text>
        <dbReference type="Rhea" id="RHEA:23864"/>
        <dbReference type="ChEBI" id="CHEBI:57919"/>
        <dbReference type="ChEBI" id="CHEBI:58483"/>
        <dbReference type="ChEBI" id="CHEBI:60377"/>
        <dbReference type="EC" id="4.6.1.12"/>
    </reaction>
</comment>
<dbReference type="GO" id="GO:0046872">
    <property type="term" value="F:metal ion binding"/>
    <property type="evidence" value="ECO:0007669"/>
    <property type="project" value="UniProtKB-KW"/>
</dbReference>
<feature type="site" description="Transition state stabilizer" evidence="14">
    <location>
        <position position="19"/>
    </location>
</feature>
<comment type="cofactor">
    <cofactor evidence="3 14">
        <name>a divalent metal cation</name>
        <dbReference type="ChEBI" id="CHEBI:60240"/>
    </cofactor>
</comment>
<feature type="binding site" evidence="14">
    <location>
        <begin position="235"/>
        <end position="237"/>
    </location>
    <ligand>
        <name>4-CDP-2-C-methyl-D-erythritol 2-phosphate</name>
        <dbReference type="ChEBI" id="CHEBI:57919"/>
    </ligand>
</feature>
<feature type="binding site" evidence="14">
    <location>
        <begin position="359"/>
        <end position="362"/>
    </location>
    <ligand>
        <name>4-CDP-2-C-methyl-D-erythritol 2-phosphate</name>
        <dbReference type="ChEBI" id="CHEBI:57919"/>
    </ligand>
</feature>
<dbReference type="GO" id="GO:0008685">
    <property type="term" value="F:2-C-methyl-D-erythritol 2,4-cyclodiphosphate synthase activity"/>
    <property type="evidence" value="ECO:0007669"/>
    <property type="project" value="UniProtKB-UniRule"/>
</dbReference>
<feature type="site" description="Positions MEP for the nucleophilic attack" evidence="14">
    <location>
        <position position="161"/>
    </location>
</feature>
<accession>A0A9D1N7E5</accession>
<dbReference type="FunFam" id="3.30.1330.50:FF:000001">
    <property type="entry name" value="2-C-methyl-D-erythritol 2,4-cyclodiphosphate synthase"/>
    <property type="match status" value="1"/>
</dbReference>
<dbReference type="InterPro" id="IPR026596">
    <property type="entry name" value="IspD/F"/>
</dbReference>
<keyword evidence="13 14" id="KW-0511">Multifunctional enzyme</keyword>
<feature type="site" description="Transition state stabilizer" evidence="14">
    <location>
        <position position="26"/>
    </location>
</feature>
<proteinExistence type="inferred from homology"/>
<feature type="domain" description="2-C-methyl-D-erythritol 2,4-cyclodiphosphate synthase" evidence="15">
    <location>
        <begin position="229"/>
        <end position="381"/>
    </location>
</feature>
<evidence type="ECO:0000259" key="15">
    <source>
        <dbReference type="Pfam" id="PF02542"/>
    </source>
</evidence>
<evidence type="ECO:0000256" key="8">
    <source>
        <dbReference type="ARBA" id="ARBA00022679"/>
    </source>
</evidence>
<dbReference type="GO" id="GO:0050518">
    <property type="term" value="F:2-C-methyl-D-erythritol 4-phosphate cytidylyltransferase activity"/>
    <property type="evidence" value="ECO:0007669"/>
    <property type="project" value="UniProtKB-UniRule"/>
</dbReference>
<keyword evidence="11 14" id="KW-0414">Isoprene biosynthesis</keyword>
<evidence type="ECO:0000256" key="5">
    <source>
        <dbReference type="ARBA" id="ARBA00004787"/>
    </source>
</evidence>
<feature type="binding site" evidence="14">
    <location>
        <begin position="288"/>
        <end position="292"/>
    </location>
    <ligand>
        <name>4-CDP-2-C-methyl-D-erythritol 2-phosphate</name>
        <dbReference type="ChEBI" id="CHEBI:57919"/>
    </ligand>
</feature>
<dbReference type="PROSITE" id="PS01350">
    <property type="entry name" value="ISPF"/>
    <property type="match status" value="1"/>
</dbReference>
<evidence type="ECO:0000256" key="14">
    <source>
        <dbReference type="HAMAP-Rule" id="MF_01520"/>
    </source>
</evidence>
<comment type="pathway">
    <text evidence="5 14">Isoprenoid biosynthesis; isopentenyl diphosphate biosynthesis via DXP pathway; isopentenyl diphosphate from 1-deoxy-D-xylulose 5-phosphate: step 2/6.</text>
</comment>
<comment type="similarity">
    <text evidence="7">Belongs to the IspD/TarI cytidylyltransferase family. IspD subfamily.</text>
</comment>
<comment type="caution">
    <text evidence="14">Lacks conserved residue(s) required for the propagation of feature annotation.</text>
</comment>
<evidence type="ECO:0000256" key="6">
    <source>
        <dbReference type="ARBA" id="ARBA00008480"/>
    </source>
</evidence>
<dbReference type="Gene3D" id="3.30.1330.50">
    <property type="entry name" value="2-C-methyl-D-erythritol 2,4-cyclodiphosphate synthase"/>
    <property type="match status" value="1"/>
</dbReference>
<protein>
    <recommendedName>
        <fullName evidence="14">Bifunctional enzyme IspD/IspF</fullName>
    </recommendedName>
    <domain>
        <recommendedName>
            <fullName evidence="14">2-C-methyl-D-erythritol 4-phosphate cytidylyltransferase</fullName>
            <ecNumber evidence="14">2.7.7.60</ecNumber>
        </recommendedName>
        <alternativeName>
            <fullName evidence="14">4-diphosphocytidyl-2C-methyl-D-erythritol synthase</fullName>
        </alternativeName>
        <alternativeName>
            <fullName evidence="14">MEP cytidylyltransferase</fullName>
            <shortName evidence="14">MCT</shortName>
        </alternativeName>
    </domain>
    <domain>
        <recommendedName>
            <fullName evidence="14">2-C-methyl-D-erythritol 2,4-cyclodiphosphate synthase</fullName>
            <shortName evidence="14">MECDP-synthase</shortName>
            <shortName evidence="14">MECPP-synthase</shortName>
            <shortName evidence="14">MECPS</shortName>
            <ecNumber evidence="14">4.6.1.12</ecNumber>
        </recommendedName>
    </domain>
</protein>
<name>A0A9D1N7E5_9FIRM</name>
<dbReference type="Pfam" id="PF02542">
    <property type="entry name" value="YgbB"/>
    <property type="match status" value="1"/>
</dbReference>
<dbReference type="FunFam" id="3.90.550.10:FF:000003">
    <property type="entry name" value="2-C-methyl-D-erythritol 4-phosphate cytidylyltransferase"/>
    <property type="match status" value="1"/>
</dbReference>
<organism evidence="16 17">
    <name type="scientific">Candidatus Allocopromorpha excrementipullorum</name>
    <dbReference type="NCBI Taxonomy" id="2840743"/>
    <lineage>
        <taxon>Bacteria</taxon>
        <taxon>Bacillati</taxon>
        <taxon>Bacillota</taxon>
        <taxon>Clostridia</taxon>
        <taxon>Eubacteriales</taxon>
        <taxon>Eubacteriaceae</taxon>
        <taxon>Eubacteriaceae incertae sedis</taxon>
        <taxon>Candidatus Allocopromorpha</taxon>
    </lineage>
</organism>
<dbReference type="HAMAP" id="MF_00108">
    <property type="entry name" value="IspD"/>
    <property type="match status" value="1"/>
</dbReference>
<evidence type="ECO:0000256" key="4">
    <source>
        <dbReference type="ARBA" id="ARBA00004709"/>
    </source>
</evidence>
<evidence type="ECO:0000256" key="13">
    <source>
        <dbReference type="ARBA" id="ARBA00023268"/>
    </source>
</evidence>
<dbReference type="Pfam" id="PF01128">
    <property type="entry name" value="IspD"/>
    <property type="match status" value="1"/>
</dbReference>
<comment type="catalytic activity">
    <reaction evidence="2 14">
        <text>2-C-methyl-D-erythritol 4-phosphate + CTP + H(+) = 4-CDP-2-C-methyl-D-erythritol + diphosphate</text>
        <dbReference type="Rhea" id="RHEA:13429"/>
        <dbReference type="ChEBI" id="CHEBI:15378"/>
        <dbReference type="ChEBI" id="CHEBI:33019"/>
        <dbReference type="ChEBI" id="CHEBI:37563"/>
        <dbReference type="ChEBI" id="CHEBI:57823"/>
        <dbReference type="ChEBI" id="CHEBI:58262"/>
        <dbReference type="EC" id="2.7.7.60"/>
    </reaction>
</comment>
<dbReference type="PROSITE" id="PS01295">
    <property type="entry name" value="ISPD"/>
    <property type="match status" value="1"/>
</dbReference>
<feature type="region of interest" description="2-C-methyl-D-erythritol 4-phosphate cytidylyltransferase" evidence="14">
    <location>
        <begin position="1"/>
        <end position="229"/>
    </location>
</feature>
<keyword evidence="12 14" id="KW-0456">Lyase</keyword>
<evidence type="ECO:0000256" key="3">
    <source>
        <dbReference type="ARBA" id="ARBA00001968"/>
    </source>
</evidence>
<feature type="region of interest" description="2-C-methyl-D-erythritol 2,4-cyclodiphosphate synthase" evidence="14">
    <location>
        <begin position="229"/>
        <end position="383"/>
    </location>
</feature>
<dbReference type="EMBL" id="DVOB01000133">
    <property type="protein sequence ID" value="HIU96291.1"/>
    <property type="molecule type" value="Genomic_DNA"/>
</dbReference>
<dbReference type="NCBIfam" id="TIGR00151">
    <property type="entry name" value="ispF"/>
    <property type="match status" value="1"/>
</dbReference>
<dbReference type="InterPro" id="IPR003526">
    <property type="entry name" value="MECDP_synthase"/>
</dbReference>
<evidence type="ECO:0000256" key="1">
    <source>
        <dbReference type="ARBA" id="ARBA00000200"/>
    </source>
</evidence>
<reference evidence="16" key="1">
    <citation type="submission" date="2020-10" db="EMBL/GenBank/DDBJ databases">
        <authorList>
            <person name="Gilroy R."/>
        </authorList>
    </citation>
    <scope>NUCLEOTIDE SEQUENCE</scope>
    <source>
        <strain evidence="16">ChiSjej4B22-8349</strain>
    </source>
</reference>
<dbReference type="CDD" id="cd00554">
    <property type="entry name" value="MECDP_synthase"/>
    <property type="match status" value="1"/>
</dbReference>
<dbReference type="SUPFAM" id="SSF69765">
    <property type="entry name" value="IpsF-like"/>
    <property type="match status" value="1"/>
</dbReference>
<dbReference type="Gene3D" id="3.90.550.10">
    <property type="entry name" value="Spore Coat Polysaccharide Biosynthesis Protein SpsA, Chain A"/>
    <property type="match status" value="1"/>
</dbReference>
<feature type="binding site" evidence="14">
    <location>
        <begin position="261"/>
        <end position="262"/>
    </location>
    <ligand>
        <name>4-CDP-2-C-methyl-D-erythritol 2-phosphate</name>
        <dbReference type="ChEBI" id="CHEBI:57919"/>
    </ligand>
</feature>
<dbReference type="InterPro" id="IPR018294">
    <property type="entry name" value="ISPD_synthase_CS"/>
</dbReference>
<evidence type="ECO:0000313" key="16">
    <source>
        <dbReference type="EMBL" id="HIU96291.1"/>
    </source>
</evidence>
<dbReference type="HAMAP" id="MF_01520">
    <property type="entry name" value="IspDF"/>
    <property type="match status" value="1"/>
</dbReference>
<feature type="binding site" evidence="14">
    <location>
        <position position="269"/>
    </location>
    <ligand>
        <name>a divalent metal cation</name>
        <dbReference type="ChEBI" id="CHEBI:60240"/>
    </ligand>
</feature>
<feature type="site" description="Transition state stabilizer" evidence="14">
    <location>
        <position position="360"/>
    </location>
</feature>
<feature type="binding site" evidence="14">
    <location>
        <position position="369"/>
    </location>
    <ligand>
        <name>4-CDP-2-C-methyl-D-erythritol 2-phosphate</name>
        <dbReference type="ChEBI" id="CHEBI:57919"/>
    </ligand>
</feature>
<feature type="binding site" evidence="14">
    <location>
        <position position="235"/>
    </location>
    <ligand>
        <name>a divalent metal cation</name>
        <dbReference type="ChEBI" id="CHEBI:60240"/>
    </ligand>
</feature>
<comment type="similarity">
    <text evidence="14">In the N-terminal section; belongs to the IspD/TarI cytidylyltransferase family. IspD subfamily.</text>
</comment>
<reference evidence="16" key="2">
    <citation type="journal article" date="2021" name="PeerJ">
        <title>Extensive microbial diversity within the chicken gut microbiome revealed by metagenomics and culture.</title>
        <authorList>
            <person name="Gilroy R."/>
            <person name="Ravi A."/>
            <person name="Getino M."/>
            <person name="Pursley I."/>
            <person name="Horton D.L."/>
            <person name="Alikhan N.F."/>
            <person name="Baker D."/>
            <person name="Gharbi K."/>
            <person name="Hall N."/>
            <person name="Watson M."/>
            <person name="Adriaenssens E.M."/>
            <person name="Foster-Nyarko E."/>
            <person name="Jarju S."/>
            <person name="Secka A."/>
            <person name="Antonio M."/>
            <person name="Oren A."/>
            <person name="Chaudhuri R.R."/>
            <person name="La Ragione R."/>
            <person name="Hildebrand F."/>
            <person name="Pallen M.J."/>
        </authorList>
    </citation>
    <scope>NUCLEOTIDE SEQUENCE</scope>
    <source>
        <strain evidence="16">ChiSjej4B22-8349</strain>
    </source>
</reference>
<dbReference type="EC" id="2.7.7.60" evidence="14"/>
<evidence type="ECO:0000256" key="12">
    <source>
        <dbReference type="ARBA" id="ARBA00023239"/>
    </source>
</evidence>
<dbReference type="PANTHER" id="PTHR43181">
    <property type="entry name" value="2-C-METHYL-D-ERYTHRITOL 2,4-CYCLODIPHOSPHATE SYNTHASE, CHLOROPLASTIC"/>
    <property type="match status" value="1"/>
</dbReference>
<dbReference type="NCBIfam" id="TIGR00453">
    <property type="entry name" value="ispD"/>
    <property type="match status" value="1"/>
</dbReference>
<feature type="site" description="Positions MEP for the nucleophilic attack" evidence="14">
    <location>
        <position position="217"/>
    </location>
</feature>
<comment type="function">
    <text evidence="14">Bifunctional enzyme that catalyzes the formation of 4-diphosphocytidyl-2-C-methyl-D-erythritol from CTP and 2-C-methyl-D-erythritol 4-phosphate (MEP) (IspD), and catalyzes the conversion of 4-diphosphocytidyl-2-C-methyl-D-erythritol 2-phosphate (CDP-ME2P) to 2-C-methyl-D-erythritol 2,4-cyclodiphosphate (ME-CPP) with a corresponding release of cytidine 5-monophosphate (CMP) (IspF).</text>
</comment>
<dbReference type="AlphaFoldDB" id="A0A9D1N7E5"/>
<dbReference type="InterPro" id="IPR001228">
    <property type="entry name" value="IspD"/>
</dbReference>
<feature type="binding site" evidence="14">
    <location>
        <position position="237"/>
    </location>
    <ligand>
        <name>a divalent metal cation</name>
        <dbReference type="ChEBI" id="CHEBI:60240"/>
    </ligand>
</feature>
<dbReference type="InterPro" id="IPR036571">
    <property type="entry name" value="MECDP_synthase_sf"/>
</dbReference>
<evidence type="ECO:0000256" key="7">
    <source>
        <dbReference type="ARBA" id="ARBA00009789"/>
    </source>
</evidence>
<dbReference type="HAMAP" id="MF_00107">
    <property type="entry name" value="IspF"/>
    <property type="match status" value="1"/>
</dbReference>
<evidence type="ECO:0000256" key="11">
    <source>
        <dbReference type="ARBA" id="ARBA00023229"/>
    </source>
</evidence>
<comment type="similarity">
    <text evidence="14">In the C-terminal section; belongs to the IspF family.</text>
</comment>
<comment type="caution">
    <text evidence="16">The sequence shown here is derived from an EMBL/GenBank/DDBJ whole genome shotgun (WGS) entry which is preliminary data.</text>
</comment>
<gene>
    <name evidence="14" type="primary">ispDF</name>
    <name evidence="16" type="ORF">IAD25_06205</name>
</gene>
<evidence type="ECO:0000256" key="10">
    <source>
        <dbReference type="ARBA" id="ARBA00022723"/>
    </source>
</evidence>
<dbReference type="InterPro" id="IPR020555">
    <property type="entry name" value="MECDP_synthase_CS"/>
</dbReference>
<dbReference type="CDD" id="cd02516">
    <property type="entry name" value="CDP-ME_synthetase"/>
    <property type="match status" value="1"/>
</dbReference>
<dbReference type="InterPro" id="IPR034683">
    <property type="entry name" value="IspD/TarI"/>
</dbReference>
<evidence type="ECO:0000256" key="2">
    <source>
        <dbReference type="ARBA" id="ARBA00001282"/>
    </source>
</evidence>
<comment type="pathway">
    <text evidence="4 14">Isoprenoid biosynthesis; isopentenyl diphosphate biosynthesis via DXP pathway; isopentenyl diphosphate from 1-deoxy-D-xylulose 5-phosphate: step 4/6.</text>
</comment>
<dbReference type="InterPro" id="IPR029044">
    <property type="entry name" value="Nucleotide-diphossugar_trans"/>
</dbReference>
<dbReference type="Proteomes" id="UP000824130">
    <property type="component" value="Unassembled WGS sequence"/>
</dbReference>
<dbReference type="EC" id="4.6.1.12" evidence="14"/>